<dbReference type="Gene3D" id="3.30.710.10">
    <property type="entry name" value="Potassium Channel Kv1.1, Chain A"/>
    <property type="match status" value="1"/>
</dbReference>
<dbReference type="PROSITE" id="PS50097">
    <property type="entry name" value="BTB"/>
    <property type="match status" value="1"/>
</dbReference>
<accession>A0AAD5S505</accession>
<dbReference type="GO" id="GO:0051260">
    <property type="term" value="P:protein homooligomerization"/>
    <property type="evidence" value="ECO:0007669"/>
    <property type="project" value="InterPro"/>
</dbReference>
<dbReference type="SUPFAM" id="SSF54695">
    <property type="entry name" value="POZ domain"/>
    <property type="match status" value="1"/>
</dbReference>
<sequence>MSDSPLTLNVGGTLFTTSKDTLTAESEYFRALFSENFASPLHNGSIFIDRDPETFAHILQYLRTNRFPIFHNSNKGFDLELYANIRSDALFYGIDSLVEFIEKKRFEEQVEVIVTQHTFSHDFISQTLSSKLVIESVHRIEIEEEYWKCPRGIYAHWSSNRCGKECWKRMENGDEGGSMTRTVPKWVAVCTERVYKEVTQV</sequence>
<name>A0AAD5S505_9FUNG</name>
<evidence type="ECO:0000313" key="2">
    <source>
        <dbReference type="EMBL" id="KAJ3040084.1"/>
    </source>
</evidence>
<protein>
    <recommendedName>
        <fullName evidence="1">BTB domain-containing protein</fullName>
    </recommendedName>
</protein>
<feature type="domain" description="BTB" evidence="1">
    <location>
        <begin position="2"/>
        <end position="71"/>
    </location>
</feature>
<dbReference type="InterPro" id="IPR045068">
    <property type="entry name" value="BACURD1-3"/>
</dbReference>
<evidence type="ECO:0000313" key="3">
    <source>
        <dbReference type="Proteomes" id="UP001212841"/>
    </source>
</evidence>
<dbReference type="InterPro" id="IPR011333">
    <property type="entry name" value="SKP1/BTB/POZ_sf"/>
</dbReference>
<gene>
    <name evidence="2" type="ORF">HK097_002651</name>
</gene>
<keyword evidence="3" id="KW-1185">Reference proteome</keyword>
<dbReference type="PANTHER" id="PTHR11145:SF8">
    <property type="entry name" value="RE57120P"/>
    <property type="match status" value="1"/>
</dbReference>
<organism evidence="2 3">
    <name type="scientific">Rhizophlyctis rosea</name>
    <dbReference type="NCBI Taxonomy" id="64517"/>
    <lineage>
        <taxon>Eukaryota</taxon>
        <taxon>Fungi</taxon>
        <taxon>Fungi incertae sedis</taxon>
        <taxon>Chytridiomycota</taxon>
        <taxon>Chytridiomycota incertae sedis</taxon>
        <taxon>Chytridiomycetes</taxon>
        <taxon>Rhizophlyctidales</taxon>
        <taxon>Rhizophlyctidaceae</taxon>
        <taxon>Rhizophlyctis</taxon>
    </lineage>
</organism>
<dbReference type="SMART" id="SM00225">
    <property type="entry name" value="BTB"/>
    <property type="match status" value="1"/>
</dbReference>
<dbReference type="PANTHER" id="PTHR11145">
    <property type="entry name" value="BTB/POZ DOMAIN-CONTAINING ADAPTER FOR CUL3-MEDIATED RHOA DEGRADATION PROTEIN FAMILY MEMBER"/>
    <property type="match status" value="1"/>
</dbReference>
<comment type="caution">
    <text evidence="2">The sequence shown here is derived from an EMBL/GenBank/DDBJ whole genome shotgun (WGS) entry which is preliminary data.</text>
</comment>
<reference evidence="2" key="1">
    <citation type="submission" date="2020-05" db="EMBL/GenBank/DDBJ databases">
        <title>Phylogenomic resolution of chytrid fungi.</title>
        <authorList>
            <person name="Stajich J.E."/>
            <person name="Amses K."/>
            <person name="Simmons R."/>
            <person name="Seto K."/>
            <person name="Myers J."/>
            <person name="Bonds A."/>
            <person name="Quandt C.A."/>
            <person name="Barry K."/>
            <person name="Liu P."/>
            <person name="Grigoriev I."/>
            <person name="Longcore J.E."/>
            <person name="James T.Y."/>
        </authorList>
    </citation>
    <scope>NUCLEOTIDE SEQUENCE</scope>
    <source>
        <strain evidence="2">JEL0318</strain>
    </source>
</reference>
<dbReference type="InterPro" id="IPR000210">
    <property type="entry name" value="BTB/POZ_dom"/>
</dbReference>
<proteinExistence type="predicted"/>
<dbReference type="InterPro" id="IPR003131">
    <property type="entry name" value="T1-type_BTB"/>
</dbReference>
<dbReference type="Proteomes" id="UP001212841">
    <property type="component" value="Unassembled WGS sequence"/>
</dbReference>
<dbReference type="Pfam" id="PF02214">
    <property type="entry name" value="BTB_2"/>
    <property type="match status" value="1"/>
</dbReference>
<dbReference type="AlphaFoldDB" id="A0AAD5S505"/>
<dbReference type="EMBL" id="JADGJD010001583">
    <property type="protein sequence ID" value="KAJ3040084.1"/>
    <property type="molecule type" value="Genomic_DNA"/>
</dbReference>
<evidence type="ECO:0000259" key="1">
    <source>
        <dbReference type="PROSITE" id="PS50097"/>
    </source>
</evidence>
<dbReference type="CDD" id="cd18316">
    <property type="entry name" value="BTB_POZ_KCTD-like"/>
    <property type="match status" value="1"/>
</dbReference>